<dbReference type="InterPro" id="IPR011013">
    <property type="entry name" value="Gal_mutarotase_sf_dom"/>
</dbReference>
<protein>
    <recommendedName>
        <fullName evidence="1">Lysosomal alpha-mannosidase-like central domain-containing protein</fullName>
    </recommendedName>
</protein>
<dbReference type="GO" id="GO:0005975">
    <property type="term" value="P:carbohydrate metabolic process"/>
    <property type="evidence" value="ECO:0007669"/>
    <property type="project" value="InterPro"/>
</dbReference>
<dbReference type="InterPro" id="IPR048534">
    <property type="entry name" value="Man2a1-like_dom"/>
</dbReference>
<dbReference type="InterPro" id="IPR050843">
    <property type="entry name" value="Glycosyl_Hydrlase_38"/>
</dbReference>
<dbReference type="AlphaFoldDB" id="A0AAV0Z344"/>
<accession>A0AAV0Z344</accession>
<dbReference type="PANTHER" id="PTHR11607:SF60">
    <property type="entry name" value="ALPHA-MANNOSIDASE"/>
    <property type="match status" value="1"/>
</dbReference>
<dbReference type="FunFam" id="2.60.40.1180:FF:000015">
    <property type="entry name" value="Alpha-mannosidase"/>
    <property type="match status" value="1"/>
</dbReference>
<dbReference type="Gene3D" id="2.60.40.1180">
    <property type="entry name" value="Golgi alpha-mannosidase II"/>
    <property type="match status" value="1"/>
</dbReference>
<organism evidence="2 3">
    <name type="scientific">Vicia faba</name>
    <name type="common">Broad bean</name>
    <name type="synonym">Faba vulgaris</name>
    <dbReference type="NCBI Taxonomy" id="3906"/>
    <lineage>
        <taxon>Eukaryota</taxon>
        <taxon>Viridiplantae</taxon>
        <taxon>Streptophyta</taxon>
        <taxon>Embryophyta</taxon>
        <taxon>Tracheophyta</taxon>
        <taxon>Spermatophyta</taxon>
        <taxon>Magnoliopsida</taxon>
        <taxon>eudicotyledons</taxon>
        <taxon>Gunneridae</taxon>
        <taxon>Pentapetalae</taxon>
        <taxon>rosids</taxon>
        <taxon>fabids</taxon>
        <taxon>Fabales</taxon>
        <taxon>Fabaceae</taxon>
        <taxon>Papilionoideae</taxon>
        <taxon>50 kb inversion clade</taxon>
        <taxon>NPAAA clade</taxon>
        <taxon>Hologalegina</taxon>
        <taxon>IRL clade</taxon>
        <taxon>Fabeae</taxon>
        <taxon>Vicia</taxon>
    </lineage>
</organism>
<dbReference type="Pfam" id="PF21260">
    <property type="entry name" value="Laman-like_dom"/>
    <property type="match status" value="1"/>
</dbReference>
<evidence type="ECO:0000313" key="2">
    <source>
        <dbReference type="EMBL" id="CAI8590687.1"/>
    </source>
</evidence>
<evidence type="ECO:0000313" key="3">
    <source>
        <dbReference type="Proteomes" id="UP001157006"/>
    </source>
</evidence>
<dbReference type="Proteomes" id="UP001157006">
    <property type="component" value="Chromosome 1L"/>
</dbReference>
<dbReference type="PANTHER" id="PTHR11607">
    <property type="entry name" value="ALPHA-MANNOSIDASE"/>
    <property type="match status" value="1"/>
</dbReference>
<sequence length="194" mass="21500">MITSLVTGQAQSNGTTLEIVVYNPLAWKREEVIRIPETDFRTYLPQVSATEVFVQDSAGKEIESQLLPLSNITSSIRKKHVKAYIGTTPTGELKYWLAFLVYVPPIGFSTYIVSRPKQAGHASTISNEFRSEGSTNNNIEVGQGNLTLLYSANEGKLSQYVNIRNLVTTSFEQSYSFYSGNVGDEKDSQVVICT</sequence>
<dbReference type="EMBL" id="OX451736">
    <property type="protein sequence ID" value="CAI8590687.1"/>
    <property type="molecule type" value="Genomic_DNA"/>
</dbReference>
<feature type="domain" description="Lysosomal alpha-mannosidase-like central" evidence="1">
    <location>
        <begin position="62"/>
        <end position="113"/>
    </location>
</feature>
<dbReference type="SUPFAM" id="SSF74650">
    <property type="entry name" value="Galactose mutarotase-like"/>
    <property type="match status" value="1"/>
</dbReference>
<dbReference type="GO" id="GO:0004559">
    <property type="term" value="F:alpha-mannosidase activity"/>
    <property type="evidence" value="ECO:0007669"/>
    <property type="project" value="TreeGrafter"/>
</dbReference>
<reference evidence="2 3" key="1">
    <citation type="submission" date="2023-01" db="EMBL/GenBank/DDBJ databases">
        <authorList>
            <person name="Kreplak J."/>
        </authorList>
    </citation>
    <scope>NUCLEOTIDE SEQUENCE [LARGE SCALE GENOMIC DNA]</scope>
</reference>
<gene>
    <name evidence="2" type="ORF">VFH_I452480</name>
</gene>
<keyword evidence="3" id="KW-1185">Reference proteome</keyword>
<name>A0AAV0Z344_VICFA</name>
<dbReference type="GO" id="GO:0030246">
    <property type="term" value="F:carbohydrate binding"/>
    <property type="evidence" value="ECO:0007669"/>
    <property type="project" value="InterPro"/>
</dbReference>
<dbReference type="InterPro" id="IPR013780">
    <property type="entry name" value="Glyco_hydro_b"/>
</dbReference>
<evidence type="ECO:0000259" key="1">
    <source>
        <dbReference type="Pfam" id="PF21260"/>
    </source>
</evidence>
<proteinExistence type="predicted"/>